<protein>
    <submittedName>
        <fullName evidence="1">Uncharacterized protein</fullName>
    </submittedName>
</protein>
<dbReference type="SUPFAM" id="SSF159501">
    <property type="entry name" value="EreA/ChaN-like"/>
    <property type="match status" value="1"/>
</dbReference>
<dbReference type="Proteomes" id="UP000285972">
    <property type="component" value="Unassembled WGS sequence"/>
</dbReference>
<comment type="caution">
    <text evidence="1">The sequence shown here is derived from an EMBL/GenBank/DDBJ whole genome shotgun (WGS) entry which is preliminary data.</text>
</comment>
<dbReference type="RefSeq" id="WP_095834459.1">
    <property type="nucleotide sequence ID" value="NZ_CP014137.1"/>
</dbReference>
<dbReference type="GeneID" id="70907355"/>
<dbReference type="AlphaFoldDB" id="A0AAE8ETI3"/>
<sequence length="301" mass="34187">MTLLPPADNVERIIWRAYQPERRITFIGEAIHGVGAFTTCKLDFARRYCGKNWVWVFEADHLGMALSHANQEPASARLINFPAVMRTKEMLGLLTWGIDVGIPCLGADPIPRRPLASFPAAWLARRTRQMAFFHKIRGSNGYFVRRDRCMAHLVRQIAGHYADAPLLVMMHNMHVKRCGSREIPSLRLKSVRECLTSDFPEQMESIALLARQGTACHNDLTPFSFAIDDPYSAEVFLAAADQPSCLVAAADIPSEYVAWHHAFERETRPVREQYEWCALFAHVKTPVLTRCELSARLMNSY</sequence>
<dbReference type="EMBL" id="MJLX01000011">
    <property type="protein sequence ID" value="RLM27418.1"/>
    <property type="molecule type" value="Genomic_DNA"/>
</dbReference>
<proteinExistence type="predicted"/>
<accession>A0AAE8ETI3</accession>
<name>A0AAE8ETI3_9GAMM</name>
<dbReference type="KEGG" id="bgj:AWC36_11150"/>
<gene>
    <name evidence="1" type="ORF">BIY26_06390</name>
</gene>
<dbReference type="GO" id="GO:0046677">
    <property type="term" value="P:response to antibiotic"/>
    <property type="evidence" value="ECO:0007669"/>
    <property type="project" value="InterPro"/>
</dbReference>
<evidence type="ECO:0000313" key="1">
    <source>
        <dbReference type="EMBL" id="RLM27418.1"/>
    </source>
</evidence>
<reference evidence="1 2" key="1">
    <citation type="submission" date="2016-09" db="EMBL/GenBank/DDBJ databases">
        <authorList>
            <person name="Doonan J."/>
            <person name="Pachebat J.A."/>
            <person name="Golyshin P.N."/>
            <person name="Denman S."/>
            <person name="Mcdonald J.E."/>
        </authorList>
    </citation>
    <scope>NUCLEOTIDE SEQUENCE [LARGE SCALE GENOMIC DNA]</scope>
    <source>
        <strain evidence="1 2">FRB141</strain>
    </source>
</reference>
<evidence type="ECO:0000313" key="2">
    <source>
        <dbReference type="Proteomes" id="UP000285972"/>
    </source>
</evidence>
<organism evidence="1 2">
    <name type="scientific">Brenneria goodwinii</name>
    <dbReference type="NCBI Taxonomy" id="1109412"/>
    <lineage>
        <taxon>Bacteria</taxon>
        <taxon>Pseudomonadati</taxon>
        <taxon>Pseudomonadota</taxon>
        <taxon>Gammaproteobacteria</taxon>
        <taxon>Enterobacterales</taxon>
        <taxon>Pectobacteriaceae</taxon>
        <taxon>Brenneria</taxon>
    </lineage>
</organism>